<evidence type="ECO:0000256" key="1">
    <source>
        <dbReference type="ARBA" id="ARBA00007958"/>
    </source>
</evidence>
<dbReference type="SFLD" id="SFLDS00003">
    <property type="entry name" value="Haloacid_Dehalogenase"/>
    <property type="match status" value="1"/>
</dbReference>
<dbReference type="AlphaFoldDB" id="A0ABD4TIG2"/>
<dbReference type="Proteomes" id="UP001524383">
    <property type="component" value="Unassembled WGS sequence"/>
</dbReference>
<dbReference type="Gene3D" id="1.10.150.240">
    <property type="entry name" value="Putative phosphatase, domain 2"/>
    <property type="match status" value="1"/>
</dbReference>
<evidence type="ECO:0000313" key="3">
    <source>
        <dbReference type="Proteomes" id="UP001524383"/>
    </source>
</evidence>
<dbReference type="InterPro" id="IPR041492">
    <property type="entry name" value="HAD_2"/>
</dbReference>
<name>A0ABD4TIG2_9EURY</name>
<dbReference type="SUPFAM" id="SSF56784">
    <property type="entry name" value="HAD-like"/>
    <property type="match status" value="1"/>
</dbReference>
<dbReference type="InterPro" id="IPR050155">
    <property type="entry name" value="HAD-like_hydrolase_sf"/>
</dbReference>
<organism evidence="2 3">
    <name type="scientific">Methanocalculus taiwanensis</name>
    <dbReference type="NCBI Taxonomy" id="106207"/>
    <lineage>
        <taxon>Archaea</taxon>
        <taxon>Methanobacteriati</taxon>
        <taxon>Methanobacteriota</taxon>
        <taxon>Stenosarchaea group</taxon>
        <taxon>Methanomicrobia</taxon>
        <taxon>Methanomicrobiales</taxon>
        <taxon>Methanocalculaceae</taxon>
        <taxon>Methanocalculus</taxon>
    </lineage>
</organism>
<dbReference type="SFLD" id="SFLDG01129">
    <property type="entry name" value="C1.5:_HAD__Beta-PGM__Phosphata"/>
    <property type="match status" value="1"/>
</dbReference>
<sequence length="220" mass="24992">MQHPPLRLIIFDFDGVIAESISMKAEAFRETFSFVPEHQDAIVQYHLDNGGMSRFVKFCHIYKEMLHEELTPEQEEWLGDRYAGIIREKMFTIPLVPGAFELLNELKGNIPLFVVSATPEGEMHEIADRRGLSDYFIRIYGSPRSKADCIREILTATGVSPEETLFIGDAPQDWQAATDTGVRFIARVAPGDTDRFFGKPGVERIVSDLHEIRELFSSNL</sequence>
<dbReference type="GO" id="GO:0016787">
    <property type="term" value="F:hydrolase activity"/>
    <property type="evidence" value="ECO:0007669"/>
    <property type="project" value="UniProtKB-KW"/>
</dbReference>
<dbReference type="NCBIfam" id="TIGR01549">
    <property type="entry name" value="HAD-SF-IA-v1"/>
    <property type="match status" value="1"/>
</dbReference>
<dbReference type="InterPro" id="IPR023198">
    <property type="entry name" value="PGP-like_dom2"/>
</dbReference>
<reference evidence="2 3" key="1">
    <citation type="submission" date="2019-08" db="EMBL/GenBank/DDBJ databases">
        <authorList>
            <person name="Chen S.-C."/>
            <person name="Lai M.-C."/>
            <person name="You Y.-T."/>
        </authorList>
    </citation>
    <scope>NUCLEOTIDE SEQUENCE [LARGE SCALE GENOMIC DNA]</scope>
    <source>
        <strain evidence="2 3">P2F9704a</strain>
    </source>
</reference>
<keyword evidence="3" id="KW-1185">Reference proteome</keyword>
<dbReference type="PANTHER" id="PTHR43434">
    <property type="entry name" value="PHOSPHOGLYCOLATE PHOSPHATASE"/>
    <property type="match status" value="1"/>
</dbReference>
<evidence type="ECO:0000313" key="2">
    <source>
        <dbReference type="EMBL" id="MCQ1538729.1"/>
    </source>
</evidence>
<gene>
    <name evidence="2" type="ORF">FTO68_07000</name>
</gene>
<accession>A0ABD4TIG2</accession>
<dbReference type="RefSeq" id="WP_255332681.1">
    <property type="nucleotide sequence ID" value="NZ_VOTZ01000013.1"/>
</dbReference>
<dbReference type="PANTHER" id="PTHR43434:SF1">
    <property type="entry name" value="PHOSPHOGLYCOLATE PHOSPHATASE"/>
    <property type="match status" value="1"/>
</dbReference>
<dbReference type="InterPro" id="IPR006439">
    <property type="entry name" value="HAD-SF_hydro_IA"/>
</dbReference>
<keyword evidence="2" id="KW-0378">Hydrolase</keyword>
<comment type="caution">
    <text evidence="2">The sequence shown here is derived from an EMBL/GenBank/DDBJ whole genome shotgun (WGS) entry which is preliminary data.</text>
</comment>
<dbReference type="EMBL" id="VOTZ01000013">
    <property type="protein sequence ID" value="MCQ1538729.1"/>
    <property type="molecule type" value="Genomic_DNA"/>
</dbReference>
<comment type="similarity">
    <text evidence="1">Belongs to the HAD-like hydrolase superfamily.</text>
</comment>
<dbReference type="Gene3D" id="3.40.50.1000">
    <property type="entry name" value="HAD superfamily/HAD-like"/>
    <property type="match status" value="1"/>
</dbReference>
<protein>
    <submittedName>
        <fullName evidence="2">HAD-IA family hydrolase</fullName>
    </submittedName>
</protein>
<dbReference type="InterPro" id="IPR036412">
    <property type="entry name" value="HAD-like_sf"/>
</dbReference>
<dbReference type="InterPro" id="IPR023214">
    <property type="entry name" value="HAD_sf"/>
</dbReference>
<proteinExistence type="inferred from homology"/>
<dbReference type="Pfam" id="PF13419">
    <property type="entry name" value="HAD_2"/>
    <property type="match status" value="1"/>
</dbReference>